<comment type="caution">
    <text evidence="2">The sequence shown here is derived from an EMBL/GenBank/DDBJ whole genome shotgun (WGS) entry which is preliminary data.</text>
</comment>
<name>A0A8H7W3Q3_9HELO</name>
<accession>A0A8H7W3Q3</accession>
<reference evidence="2" key="1">
    <citation type="submission" date="2021-02" db="EMBL/GenBank/DDBJ databases">
        <title>Genome sequence Cadophora malorum strain M34.</title>
        <authorList>
            <person name="Stefanovic E."/>
            <person name="Vu D."/>
            <person name="Scully C."/>
            <person name="Dijksterhuis J."/>
            <person name="Roader J."/>
            <person name="Houbraken J."/>
        </authorList>
    </citation>
    <scope>NUCLEOTIDE SEQUENCE</scope>
    <source>
        <strain evidence="2">M34</strain>
    </source>
</reference>
<evidence type="ECO:0000313" key="2">
    <source>
        <dbReference type="EMBL" id="KAG4411178.1"/>
    </source>
</evidence>
<evidence type="ECO:0000313" key="3">
    <source>
        <dbReference type="Proteomes" id="UP000664132"/>
    </source>
</evidence>
<organism evidence="2 3">
    <name type="scientific">Cadophora malorum</name>
    <dbReference type="NCBI Taxonomy" id="108018"/>
    <lineage>
        <taxon>Eukaryota</taxon>
        <taxon>Fungi</taxon>
        <taxon>Dikarya</taxon>
        <taxon>Ascomycota</taxon>
        <taxon>Pezizomycotina</taxon>
        <taxon>Leotiomycetes</taxon>
        <taxon>Helotiales</taxon>
        <taxon>Ploettnerulaceae</taxon>
        <taxon>Cadophora</taxon>
    </lineage>
</organism>
<dbReference type="AlphaFoldDB" id="A0A8H7W3Q3"/>
<proteinExistence type="predicted"/>
<keyword evidence="3" id="KW-1185">Reference proteome</keyword>
<dbReference type="EMBL" id="JAFJYH010000510">
    <property type="protein sequence ID" value="KAG4411178.1"/>
    <property type="molecule type" value="Genomic_DNA"/>
</dbReference>
<gene>
    <name evidence="2" type="ORF">IFR04_015690</name>
</gene>
<feature type="region of interest" description="Disordered" evidence="1">
    <location>
        <begin position="145"/>
        <end position="173"/>
    </location>
</feature>
<evidence type="ECO:0000256" key="1">
    <source>
        <dbReference type="SAM" id="MobiDB-lite"/>
    </source>
</evidence>
<sequence length="248" mass="27801">MEMEKPSRYRPLKTDEAWDRLVKASENIQLLERLSDTGVRSSSEAVDTLKMVQPSGRPKGYKEFLHDVLRHSGPQVVLLCAVALGQVKVADMKYGDRVNLISKIKANKDNADINHPTVRSLAIRHQIPDSVTDLPPLLYPVNKPSRKRKHISIDSQKQEQALESAAQPPSDVHRLTPVNAPTVLPESAPGLTGDVYGLTLTDAPAVLAEVQGQMWLTDPYDDNTQPFVTMQISWKLRDHFILQRPKMM</sequence>
<protein>
    <submittedName>
        <fullName evidence="2">Uncharacterized protein</fullName>
    </submittedName>
</protein>
<dbReference type="OrthoDB" id="4488120at2759"/>
<dbReference type="Proteomes" id="UP000664132">
    <property type="component" value="Unassembled WGS sequence"/>
</dbReference>